<dbReference type="AlphaFoldDB" id="A0A895XHD2"/>
<gene>
    <name evidence="1" type="ORF">JQS30_11080</name>
</gene>
<dbReference type="RefSeq" id="WP_213170334.1">
    <property type="nucleotide sequence ID" value="NZ_CP070496.1"/>
</dbReference>
<proteinExistence type="predicted"/>
<dbReference type="EMBL" id="CP070496">
    <property type="protein sequence ID" value="QSB04337.1"/>
    <property type="molecule type" value="Genomic_DNA"/>
</dbReference>
<name>A0A895XHD2_9ACTN</name>
<reference evidence="1" key="1">
    <citation type="submission" date="2021-02" db="EMBL/GenBank/DDBJ databases">
        <title>Natronoglycomyces albus gen. nov., sp. nov, a haloalkaliphilic actinobacterium from a soda solonchak soil.</title>
        <authorList>
            <person name="Sorokin D.Y."/>
            <person name="Khijniak T.V."/>
            <person name="Zakharycheva A.P."/>
            <person name="Boueva O.V."/>
            <person name="Ariskina E.V."/>
            <person name="Hahnke R.L."/>
            <person name="Bunk B."/>
            <person name="Sproer C."/>
            <person name="Schumann P."/>
            <person name="Evtushenko L.I."/>
            <person name="Kublanov I.V."/>
        </authorList>
    </citation>
    <scope>NUCLEOTIDE SEQUENCE</scope>
    <source>
        <strain evidence="1">DSM 106290</strain>
    </source>
</reference>
<organism evidence="1 2">
    <name type="scientific">Natronoglycomyces albus</name>
    <dbReference type="NCBI Taxonomy" id="2811108"/>
    <lineage>
        <taxon>Bacteria</taxon>
        <taxon>Bacillati</taxon>
        <taxon>Actinomycetota</taxon>
        <taxon>Actinomycetes</taxon>
        <taxon>Glycomycetales</taxon>
        <taxon>Glycomycetaceae</taxon>
        <taxon>Natronoglycomyces</taxon>
    </lineage>
</organism>
<evidence type="ECO:0000313" key="1">
    <source>
        <dbReference type="EMBL" id="QSB04337.1"/>
    </source>
</evidence>
<keyword evidence="2" id="KW-1185">Reference proteome</keyword>
<dbReference type="KEGG" id="nav:JQS30_11080"/>
<sequence length="107" mass="11893">MLAITFDPKQIVSKSAYFAVVAEIVTTAAEFVCSQSGGVIFHTDFERLVLRNLDGTIRIETNLSDPEGFNYQVRHLNQGALDHQLDNCRAAVAHHPRTRIPSLGSRQ</sequence>
<protein>
    <submittedName>
        <fullName evidence="1">Uncharacterized protein</fullName>
    </submittedName>
</protein>
<accession>A0A895XHD2</accession>
<dbReference type="Proteomes" id="UP000662939">
    <property type="component" value="Chromosome"/>
</dbReference>
<evidence type="ECO:0000313" key="2">
    <source>
        <dbReference type="Proteomes" id="UP000662939"/>
    </source>
</evidence>